<reference evidence="3" key="1">
    <citation type="submission" date="2025-08" db="UniProtKB">
        <authorList>
            <consortium name="RefSeq"/>
        </authorList>
    </citation>
    <scope>IDENTIFICATION</scope>
</reference>
<keyword evidence="2" id="KW-1185">Reference proteome</keyword>
<evidence type="ECO:0000313" key="3">
    <source>
        <dbReference type="RefSeq" id="XP_030634192.1"/>
    </source>
</evidence>
<dbReference type="FunCoup" id="A0A6J2VQ25">
    <property type="interactions" value="250"/>
</dbReference>
<dbReference type="InParanoid" id="A0A6J2VQ25"/>
<dbReference type="GeneID" id="115815376"/>
<dbReference type="RefSeq" id="XP_030634192.1">
    <property type="nucleotide sequence ID" value="XM_030778332.1"/>
</dbReference>
<keyword evidence="1" id="KW-0175">Coiled coil</keyword>
<sequence length="123" mass="14913">MTLPQVVESQDDLILPKKVPNPVLESSSHRSLHRELLLSHKWGLLPEEKPELQRVLEQRRLEQHKEREEALRPRSDLERKLRKRKERLLAYELEEMKRRKDLENVPEFVRVRENLRHIQVSGY</sequence>
<dbReference type="AlphaFoldDB" id="A0A6J2VQ25"/>
<dbReference type="Pfam" id="PF06625">
    <property type="entry name" value="DUF1151"/>
    <property type="match status" value="1"/>
</dbReference>
<protein>
    <submittedName>
        <fullName evidence="3">Protein FAM107B</fullName>
    </submittedName>
</protein>
<accession>A0A6J2VQ25</accession>
<evidence type="ECO:0000256" key="1">
    <source>
        <dbReference type="ARBA" id="ARBA00023054"/>
    </source>
</evidence>
<organism evidence="2 3">
    <name type="scientific">Chanos chanos</name>
    <name type="common">Milkfish</name>
    <name type="synonym">Mugil chanos</name>
    <dbReference type="NCBI Taxonomy" id="29144"/>
    <lineage>
        <taxon>Eukaryota</taxon>
        <taxon>Metazoa</taxon>
        <taxon>Chordata</taxon>
        <taxon>Craniata</taxon>
        <taxon>Vertebrata</taxon>
        <taxon>Euteleostomi</taxon>
        <taxon>Actinopterygii</taxon>
        <taxon>Neopterygii</taxon>
        <taxon>Teleostei</taxon>
        <taxon>Ostariophysi</taxon>
        <taxon>Gonorynchiformes</taxon>
        <taxon>Chanidae</taxon>
        <taxon>Chanos</taxon>
    </lineage>
</organism>
<gene>
    <name evidence="3" type="primary">LOC115815376</name>
</gene>
<dbReference type="Proteomes" id="UP000504632">
    <property type="component" value="Chromosome 6"/>
</dbReference>
<proteinExistence type="predicted"/>
<dbReference type="OrthoDB" id="5963205at2759"/>
<dbReference type="PANTHER" id="PTHR16768:SF7">
    <property type="entry name" value="PROTEIN FAM107B-LIKE"/>
    <property type="match status" value="1"/>
</dbReference>
<evidence type="ECO:0000313" key="2">
    <source>
        <dbReference type="Proteomes" id="UP000504632"/>
    </source>
</evidence>
<dbReference type="InterPro" id="IPR009533">
    <property type="entry name" value="FAM107"/>
</dbReference>
<name>A0A6J2VQ25_CHACN</name>
<dbReference type="PANTHER" id="PTHR16768">
    <property type="entry name" value="DOWN REGULATED IN RENAL CARCINOMA 1/TU3A"/>
    <property type="match status" value="1"/>
</dbReference>